<keyword evidence="3" id="KW-1185">Reference proteome</keyword>
<dbReference type="AlphaFoldDB" id="A0A8H9GHD2"/>
<organism evidence="2 3">
    <name type="scientific">Deinococcus arenae</name>
    <dbReference type="NCBI Taxonomy" id="1452751"/>
    <lineage>
        <taxon>Bacteria</taxon>
        <taxon>Thermotogati</taxon>
        <taxon>Deinococcota</taxon>
        <taxon>Deinococci</taxon>
        <taxon>Deinococcales</taxon>
        <taxon>Deinococcaceae</taxon>
        <taxon>Deinococcus</taxon>
    </lineage>
</organism>
<keyword evidence="1" id="KW-0812">Transmembrane</keyword>
<dbReference type="EMBL" id="BMQG01000001">
    <property type="protein sequence ID" value="GGM28071.1"/>
    <property type="molecule type" value="Genomic_DNA"/>
</dbReference>
<reference evidence="3" key="1">
    <citation type="journal article" date="2019" name="Int. J. Syst. Evol. Microbiol.">
        <title>The Global Catalogue of Microorganisms (GCM) 10K type strain sequencing project: providing services to taxonomists for standard genome sequencing and annotation.</title>
        <authorList>
            <consortium name="The Broad Institute Genomics Platform"/>
            <consortium name="The Broad Institute Genome Sequencing Center for Infectious Disease"/>
            <person name="Wu L."/>
            <person name="Ma J."/>
        </authorList>
    </citation>
    <scope>NUCLEOTIDE SEQUENCE [LARGE SCALE GENOMIC DNA]</scope>
    <source>
        <strain evidence="3">JCM 31047</strain>
    </source>
</reference>
<protein>
    <submittedName>
        <fullName evidence="2">Uncharacterized protein</fullName>
    </submittedName>
</protein>
<dbReference type="Proteomes" id="UP000600547">
    <property type="component" value="Unassembled WGS sequence"/>
</dbReference>
<feature type="transmembrane region" description="Helical" evidence="1">
    <location>
        <begin position="115"/>
        <end position="134"/>
    </location>
</feature>
<evidence type="ECO:0000256" key="1">
    <source>
        <dbReference type="SAM" id="Phobius"/>
    </source>
</evidence>
<sequence length="265" mass="26944">MLARVALLVVAHAALWLGLNRSLPWPERLAAYGAALRGALDPGVWAGVGSAALLTGTYLLLGLGVAWALVGALRRVPLPTLWVLESIPPFGLLLAALALGLTVTTTRGWTFPLTPWAPLMLTLFTLALAFPAAARAATQGRGAFRDAWAAPHTRAARAMGLPEARLAGRAWAVARPVAARSLTGDTLNVTLSLTVLEGLLQFPGVGNTVYAAAQAALSGAPATDSVDGAALGAALAVLLGLGGVAGGAQQAVASRLDPRPAPEPT</sequence>
<evidence type="ECO:0000313" key="3">
    <source>
        <dbReference type="Proteomes" id="UP000600547"/>
    </source>
</evidence>
<comment type="caution">
    <text evidence="2">The sequence shown here is derived from an EMBL/GenBank/DDBJ whole genome shotgun (WGS) entry which is preliminary data.</text>
</comment>
<evidence type="ECO:0000313" key="2">
    <source>
        <dbReference type="EMBL" id="GGM28071.1"/>
    </source>
</evidence>
<proteinExistence type="predicted"/>
<feature type="transmembrane region" description="Helical" evidence="1">
    <location>
        <begin position="82"/>
        <end position="103"/>
    </location>
</feature>
<keyword evidence="1" id="KW-0472">Membrane</keyword>
<feature type="transmembrane region" description="Helical" evidence="1">
    <location>
        <begin position="44"/>
        <end position="70"/>
    </location>
</feature>
<accession>A0A8H9GHD2</accession>
<name>A0A8H9GHD2_9DEIO</name>
<keyword evidence="1" id="KW-1133">Transmembrane helix</keyword>
<dbReference type="RefSeq" id="WP_110831013.1">
    <property type="nucleotide sequence ID" value="NZ_BMQG01000001.1"/>
</dbReference>
<gene>
    <name evidence="2" type="ORF">GCM10008956_00140</name>
</gene>